<keyword evidence="19" id="KW-1185">Reference proteome</keyword>
<proteinExistence type="inferred from homology"/>
<reference evidence="18" key="1">
    <citation type="submission" date="2021-12" db="EMBL/GenBank/DDBJ databases">
        <authorList>
            <person name="King R."/>
        </authorList>
    </citation>
    <scope>NUCLEOTIDE SEQUENCE</scope>
</reference>
<dbReference type="PANTHER" id="PTHR11616:SF321">
    <property type="entry name" value="SODIUM-DEPENDENT NUTRIENT AMINO ACID TRANSPORTER 1-RELATED"/>
    <property type="match status" value="1"/>
</dbReference>
<evidence type="ECO:0000256" key="10">
    <source>
        <dbReference type="ARBA" id="ARBA00023136"/>
    </source>
</evidence>
<feature type="transmembrane region" description="Helical" evidence="17">
    <location>
        <begin position="481"/>
        <end position="505"/>
    </location>
</feature>
<evidence type="ECO:0000256" key="9">
    <source>
        <dbReference type="ARBA" id="ARBA00023065"/>
    </source>
</evidence>
<evidence type="ECO:0000256" key="16">
    <source>
        <dbReference type="SAM" id="MobiDB-lite"/>
    </source>
</evidence>
<evidence type="ECO:0000313" key="18">
    <source>
        <dbReference type="EMBL" id="CAH0564756.1"/>
    </source>
</evidence>
<dbReference type="GO" id="GO:0046872">
    <property type="term" value="F:metal ion binding"/>
    <property type="evidence" value="ECO:0007669"/>
    <property type="project" value="UniProtKB-KW"/>
</dbReference>
<sequence>MTLEGTYINKGYSEDGDIKQSYEMQESRNSFSNSINTIQIDPPAKPTQNHEQTDAEETPEGRQTWGNSVEFLMSCIAMNVGLGNIWRFPFVAYENGGGAFLIPYIMVLLVLGRPMYYLEMCLGQFSSRGNVKMFESLAPILKGVGYGQLIGTICVATYYCSLMGISLFYLVNSFTSDLPWSECNPAWNHSTGGYLGTYQCVPSNQDSSVTGNLTMSSAELYFRIDVLKETTTITEGIGVPDWQLTLCLLGAWMLTLGVSAKGIQSSGKASYFLAIFPFVILFALLIRAVTLEGAGEGILYFITPQWDKLKDANVWYNAVTQCFFSLNIGFGSVTMYSSYNSFRHNVFRDAMVVTTLDTCTSLLAGTIIFGILGNLAFKMNLHVKDVIKSGGTGLAFISYPEAIARFDAVPWLFAILFFGMLLILGIGSLVAMQGCFFTVIMDSYPHLKIWHVSSATAVFGFLIGLFYVTPGGQYIFTMVDFFGGTFIFYVLTIIEVVSVIWWYGLNNICLDIEFMLKRRPGPYWRICWAIVIPVALIFVFVYFLVTLEELKYEEKSYPHYIIVWGWVLLGFGILQPVVWMIIEFIKNKKTKSCSESVKELIEHKGWGPKDLTKFREWQDFKLKKAQDLRLKNRGWLKSKICILLDR</sequence>
<feature type="transmembrane region" description="Helical" evidence="17">
    <location>
        <begin position="526"/>
        <end position="545"/>
    </location>
</feature>
<keyword evidence="14" id="KW-0479">Metal-binding</keyword>
<dbReference type="GO" id="GO:0089718">
    <property type="term" value="P:amino acid import across plasma membrane"/>
    <property type="evidence" value="ECO:0007669"/>
    <property type="project" value="TreeGrafter"/>
</dbReference>
<name>A0A9P0FR24_BRAAE</name>
<dbReference type="SUPFAM" id="SSF161070">
    <property type="entry name" value="SNF-like"/>
    <property type="match status" value="1"/>
</dbReference>
<feature type="binding site" evidence="14">
    <location>
        <position position="325"/>
    </location>
    <ligand>
        <name>Na(+)</name>
        <dbReference type="ChEBI" id="CHEBI:29101"/>
        <label>1</label>
    </ligand>
</feature>
<keyword evidence="5 15" id="KW-0769">Symport</keyword>
<dbReference type="OrthoDB" id="6581954at2759"/>
<feature type="transmembrane region" description="Helical" evidence="17">
    <location>
        <begin position="271"/>
        <end position="294"/>
    </location>
</feature>
<dbReference type="AlphaFoldDB" id="A0A9P0FR24"/>
<evidence type="ECO:0000256" key="3">
    <source>
        <dbReference type="ARBA" id="ARBA00022448"/>
    </source>
</evidence>
<feature type="binding site" evidence="14">
    <location>
        <position position="424"/>
    </location>
    <ligand>
        <name>Na(+)</name>
        <dbReference type="ChEBI" id="CHEBI:29101"/>
        <label>1</label>
    </ligand>
</feature>
<feature type="binding site" evidence="14">
    <location>
        <position position="84"/>
    </location>
    <ligand>
        <name>Na(+)</name>
        <dbReference type="ChEBI" id="CHEBI:29101"/>
        <label>1</label>
    </ligand>
</feature>
<keyword evidence="6" id="KW-0029">Amino-acid transport</keyword>
<keyword evidence="10 17" id="KW-0472">Membrane</keyword>
<evidence type="ECO:0000256" key="6">
    <source>
        <dbReference type="ARBA" id="ARBA00022970"/>
    </source>
</evidence>
<feature type="transmembrane region" description="Helical" evidence="17">
    <location>
        <begin position="350"/>
        <end position="372"/>
    </location>
</feature>
<gene>
    <name evidence="18" type="ORF">MELIAE_LOCUS13226</name>
</gene>
<feature type="region of interest" description="Disordered" evidence="16">
    <location>
        <begin position="35"/>
        <end position="62"/>
    </location>
</feature>
<evidence type="ECO:0000313" key="19">
    <source>
        <dbReference type="Proteomes" id="UP001154078"/>
    </source>
</evidence>
<feature type="transmembrane region" description="Helical" evidence="17">
    <location>
        <begin position="100"/>
        <end position="118"/>
    </location>
</feature>
<dbReference type="InterPro" id="IPR000175">
    <property type="entry name" value="Na/ntran_symport"/>
</dbReference>
<dbReference type="InterPro" id="IPR037272">
    <property type="entry name" value="SNS_sf"/>
</dbReference>
<feature type="transmembrane region" description="Helical" evidence="17">
    <location>
        <begin position="149"/>
        <end position="171"/>
    </location>
</feature>
<feature type="transmembrane region" description="Helical" evidence="17">
    <location>
        <begin position="557"/>
        <end position="582"/>
    </location>
</feature>
<feature type="transmembrane region" description="Helical" evidence="17">
    <location>
        <begin position="411"/>
        <end position="437"/>
    </location>
</feature>
<dbReference type="PROSITE" id="PS50267">
    <property type="entry name" value="NA_NEUROTRAN_SYMP_3"/>
    <property type="match status" value="1"/>
</dbReference>
<protein>
    <recommendedName>
        <fullName evidence="15">Transporter</fullName>
    </recommendedName>
</protein>
<keyword evidence="3 15" id="KW-0813">Transport</keyword>
<dbReference type="Pfam" id="PF00209">
    <property type="entry name" value="SNF"/>
    <property type="match status" value="1"/>
</dbReference>
<evidence type="ECO:0000256" key="8">
    <source>
        <dbReference type="ARBA" id="ARBA00023053"/>
    </source>
</evidence>
<keyword evidence="7 17" id="KW-1133">Transmembrane helix</keyword>
<feature type="transmembrane region" description="Helical" evidence="17">
    <location>
        <begin position="314"/>
        <end position="338"/>
    </location>
</feature>
<accession>A0A9P0FR24</accession>
<dbReference type="PROSITE" id="PS00610">
    <property type="entry name" value="NA_NEUROTRAN_SYMP_1"/>
    <property type="match status" value="1"/>
</dbReference>
<keyword evidence="12" id="KW-0739">Sodium transport</keyword>
<feature type="binding site" evidence="14">
    <location>
        <position position="428"/>
    </location>
    <ligand>
        <name>Na(+)</name>
        <dbReference type="ChEBI" id="CHEBI:29101"/>
        <label>1</label>
    </ligand>
</feature>
<evidence type="ECO:0000256" key="5">
    <source>
        <dbReference type="ARBA" id="ARBA00022847"/>
    </source>
</evidence>
<dbReference type="PANTHER" id="PTHR11616">
    <property type="entry name" value="SODIUM/CHLORIDE DEPENDENT TRANSPORTER"/>
    <property type="match status" value="1"/>
</dbReference>
<evidence type="ECO:0000256" key="14">
    <source>
        <dbReference type="PIRSR" id="PIRSR600175-1"/>
    </source>
</evidence>
<keyword evidence="11" id="KW-0325">Glycoprotein</keyword>
<keyword evidence="8 14" id="KW-0915">Sodium</keyword>
<dbReference type="PRINTS" id="PR00176">
    <property type="entry name" value="NANEUSMPORT"/>
</dbReference>
<dbReference type="GO" id="GO:0005886">
    <property type="term" value="C:plasma membrane"/>
    <property type="evidence" value="ECO:0007669"/>
    <property type="project" value="TreeGrafter"/>
</dbReference>
<evidence type="ECO:0000256" key="12">
    <source>
        <dbReference type="ARBA" id="ARBA00023201"/>
    </source>
</evidence>
<dbReference type="GO" id="GO:0005283">
    <property type="term" value="F:amino acid:sodium symporter activity"/>
    <property type="evidence" value="ECO:0007669"/>
    <property type="project" value="TreeGrafter"/>
</dbReference>
<feature type="binding site" evidence="14">
    <location>
        <position position="80"/>
    </location>
    <ligand>
        <name>Na(+)</name>
        <dbReference type="ChEBI" id="CHEBI:29101"/>
        <label>1</label>
    </ligand>
</feature>
<evidence type="ECO:0000256" key="4">
    <source>
        <dbReference type="ARBA" id="ARBA00022692"/>
    </source>
</evidence>
<evidence type="ECO:0000256" key="15">
    <source>
        <dbReference type="RuleBase" id="RU003732"/>
    </source>
</evidence>
<dbReference type="Proteomes" id="UP001154078">
    <property type="component" value="Chromosome 9"/>
</dbReference>
<evidence type="ECO:0000256" key="11">
    <source>
        <dbReference type="ARBA" id="ARBA00023180"/>
    </source>
</evidence>
<organism evidence="18 19">
    <name type="scientific">Brassicogethes aeneus</name>
    <name type="common">Rape pollen beetle</name>
    <name type="synonym">Meligethes aeneus</name>
    <dbReference type="NCBI Taxonomy" id="1431903"/>
    <lineage>
        <taxon>Eukaryota</taxon>
        <taxon>Metazoa</taxon>
        <taxon>Ecdysozoa</taxon>
        <taxon>Arthropoda</taxon>
        <taxon>Hexapoda</taxon>
        <taxon>Insecta</taxon>
        <taxon>Pterygota</taxon>
        <taxon>Neoptera</taxon>
        <taxon>Endopterygota</taxon>
        <taxon>Coleoptera</taxon>
        <taxon>Polyphaga</taxon>
        <taxon>Cucujiformia</taxon>
        <taxon>Nitidulidae</taxon>
        <taxon>Meligethinae</taxon>
        <taxon>Brassicogethes</taxon>
    </lineage>
</organism>
<keyword evidence="9" id="KW-0406">Ion transport</keyword>
<evidence type="ECO:0000256" key="17">
    <source>
        <dbReference type="SAM" id="Phobius"/>
    </source>
</evidence>
<comment type="function">
    <text evidence="13">Unusual broad substrate spectrum amino acid:sodium cotransporter that promotes absorption of the D isomers of essential amino acids. Neutral amino acids are the preferred substrates, especially methionine and phenylalanine.</text>
</comment>
<evidence type="ECO:0000256" key="13">
    <source>
        <dbReference type="ARBA" id="ARBA00037785"/>
    </source>
</evidence>
<feature type="transmembrane region" description="Helical" evidence="17">
    <location>
        <begin position="449"/>
        <end position="469"/>
    </location>
</feature>
<dbReference type="EMBL" id="OV121140">
    <property type="protein sequence ID" value="CAH0564756.1"/>
    <property type="molecule type" value="Genomic_DNA"/>
</dbReference>
<keyword evidence="4 15" id="KW-0812">Transmembrane</keyword>
<evidence type="ECO:0000256" key="1">
    <source>
        <dbReference type="ARBA" id="ARBA00004141"/>
    </source>
</evidence>
<comment type="similarity">
    <text evidence="2 15">Belongs to the sodium:neurotransmitter symporter (SNF) (TC 2.A.22) family.</text>
</comment>
<evidence type="ECO:0000256" key="7">
    <source>
        <dbReference type="ARBA" id="ARBA00022989"/>
    </source>
</evidence>
<dbReference type="GO" id="GO:0015179">
    <property type="term" value="F:L-amino acid transmembrane transporter activity"/>
    <property type="evidence" value="ECO:0007669"/>
    <property type="project" value="TreeGrafter"/>
</dbReference>
<evidence type="ECO:0000256" key="2">
    <source>
        <dbReference type="ARBA" id="ARBA00006459"/>
    </source>
</evidence>
<comment type="subcellular location">
    <subcellularLocation>
        <location evidence="1">Membrane</location>
        <topology evidence="1">Multi-pass membrane protein</topology>
    </subcellularLocation>
</comment>
<dbReference type="CDD" id="cd10324">
    <property type="entry name" value="SLC6sbd"/>
    <property type="match status" value="1"/>
</dbReference>